<dbReference type="PANTHER" id="PTHR30417">
    <property type="entry name" value="N-ACETYLMURAMOYL-L-ALANINE AMIDASE AMID"/>
    <property type="match status" value="1"/>
</dbReference>
<evidence type="ECO:0000256" key="4">
    <source>
        <dbReference type="ARBA" id="ARBA00023316"/>
    </source>
</evidence>
<dbReference type="InterPro" id="IPR002502">
    <property type="entry name" value="Amidase_domain"/>
</dbReference>
<reference evidence="6" key="1">
    <citation type="submission" date="2018-05" db="EMBL/GenBank/DDBJ databases">
        <authorList>
            <person name="Lanie J.A."/>
            <person name="Ng W.-L."/>
            <person name="Kazmierczak K.M."/>
            <person name="Andrzejewski T.M."/>
            <person name="Davidsen T.M."/>
            <person name="Wayne K.J."/>
            <person name="Tettelin H."/>
            <person name="Glass J.I."/>
            <person name="Rusch D."/>
            <person name="Podicherti R."/>
            <person name="Tsui H.-C.T."/>
            <person name="Winkler M.E."/>
        </authorList>
    </citation>
    <scope>NUCLEOTIDE SEQUENCE</scope>
</reference>
<proteinExistence type="predicted"/>
<evidence type="ECO:0000256" key="2">
    <source>
        <dbReference type="ARBA" id="ARBA00011901"/>
    </source>
</evidence>
<evidence type="ECO:0000259" key="5">
    <source>
        <dbReference type="SMART" id="SM00644"/>
    </source>
</evidence>
<dbReference type="EMBL" id="UINC01100863">
    <property type="protein sequence ID" value="SVC61247.1"/>
    <property type="molecule type" value="Genomic_DNA"/>
</dbReference>
<keyword evidence="4" id="KW-0961">Cell wall biogenesis/degradation</keyword>
<evidence type="ECO:0000256" key="1">
    <source>
        <dbReference type="ARBA" id="ARBA00001561"/>
    </source>
</evidence>
<name>A0A382NLR8_9ZZZZ</name>
<evidence type="ECO:0000256" key="3">
    <source>
        <dbReference type="ARBA" id="ARBA00022801"/>
    </source>
</evidence>
<dbReference type="PANTHER" id="PTHR30417:SF1">
    <property type="entry name" value="N-ACETYLMURAMOYL-L-ALANINE AMIDASE AMID"/>
    <property type="match status" value="1"/>
</dbReference>
<dbReference type="GO" id="GO:0019867">
    <property type="term" value="C:outer membrane"/>
    <property type="evidence" value="ECO:0007669"/>
    <property type="project" value="TreeGrafter"/>
</dbReference>
<dbReference type="Pfam" id="PF01510">
    <property type="entry name" value="Amidase_2"/>
    <property type="match status" value="1"/>
</dbReference>
<dbReference type="Gene3D" id="3.40.80.10">
    <property type="entry name" value="Peptidoglycan recognition protein-like"/>
    <property type="match status" value="1"/>
</dbReference>
<dbReference type="GO" id="GO:0008745">
    <property type="term" value="F:N-acetylmuramoyl-L-alanine amidase activity"/>
    <property type="evidence" value="ECO:0007669"/>
    <property type="project" value="UniProtKB-EC"/>
</dbReference>
<dbReference type="GO" id="GO:0071555">
    <property type="term" value="P:cell wall organization"/>
    <property type="evidence" value="ECO:0007669"/>
    <property type="project" value="UniProtKB-KW"/>
</dbReference>
<dbReference type="InterPro" id="IPR051206">
    <property type="entry name" value="NAMLAA_amidase_2"/>
</dbReference>
<accession>A0A382NLR8</accession>
<evidence type="ECO:0000313" key="6">
    <source>
        <dbReference type="EMBL" id="SVC61247.1"/>
    </source>
</evidence>
<dbReference type="SMART" id="SM00644">
    <property type="entry name" value="Ami_2"/>
    <property type="match status" value="1"/>
</dbReference>
<dbReference type="GO" id="GO:0009253">
    <property type="term" value="P:peptidoglycan catabolic process"/>
    <property type="evidence" value="ECO:0007669"/>
    <property type="project" value="InterPro"/>
</dbReference>
<organism evidence="6">
    <name type="scientific">marine metagenome</name>
    <dbReference type="NCBI Taxonomy" id="408172"/>
    <lineage>
        <taxon>unclassified sequences</taxon>
        <taxon>metagenomes</taxon>
        <taxon>ecological metagenomes</taxon>
    </lineage>
</organism>
<keyword evidence="3" id="KW-0378">Hydrolase</keyword>
<feature type="non-terminal residue" evidence="6">
    <location>
        <position position="157"/>
    </location>
</feature>
<dbReference type="SUPFAM" id="SSF55846">
    <property type="entry name" value="N-acetylmuramoyl-L-alanine amidase-like"/>
    <property type="match status" value="1"/>
</dbReference>
<sequence>MALSYRNWPTPNQDARPDAAKAIDILVLHYTGMQTAAAALDRMRDPAAKVSTHWCIDEDGQIYRLVPETMRAWHAGLSYWRRRRLVNDTSIGIELVNPGHEFGYRPFPRAQMEALIVLAGDVLSRHQIPAANVVGHSDIAPYRKLDPGELFDWARLA</sequence>
<protein>
    <recommendedName>
        <fullName evidence="2">N-acetylmuramoyl-L-alanine amidase</fullName>
        <ecNumber evidence="2">3.5.1.28</ecNumber>
    </recommendedName>
</protein>
<feature type="domain" description="N-acetylmuramoyl-L-alanine amidase" evidence="5">
    <location>
        <begin position="10"/>
        <end position="148"/>
    </location>
</feature>
<dbReference type="EC" id="3.5.1.28" evidence="2"/>
<dbReference type="CDD" id="cd06583">
    <property type="entry name" value="PGRP"/>
    <property type="match status" value="1"/>
</dbReference>
<dbReference type="GO" id="GO:0009254">
    <property type="term" value="P:peptidoglycan turnover"/>
    <property type="evidence" value="ECO:0007669"/>
    <property type="project" value="TreeGrafter"/>
</dbReference>
<dbReference type="InterPro" id="IPR036505">
    <property type="entry name" value="Amidase/PGRP_sf"/>
</dbReference>
<gene>
    <name evidence="6" type="ORF">METZ01_LOCUS314101</name>
</gene>
<comment type="catalytic activity">
    <reaction evidence="1">
        <text>Hydrolyzes the link between N-acetylmuramoyl residues and L-amino acid residues in certain cell-wall glycopeptides.</text>
        <dbReference type="EC" id="3.5.1.28"/>
    </reaction>
</comment>
<dbReference type="AlphaFoldDB" id="A0A382NLR8"/>